<evidence type="ECO:0000313" key="4">
    <source>
        <dbReference type="Proteomes" id="UP000182413"/>
    </source>
</evidence>
<dbReference type="InterPro" id="IPR011990">
    <property type="entry name" value="TPR-like_helical_dom_sf"/>
</dbReference>
<dbReference type="EMBL" id="FNAE01000011">
    <property type="protein sequence ID" value="SDF79393.1"/>
    <property type="molecule type" value="Genomic_DNA"/>
</dbReference>
<evidence type="ECO:0000313" key="3">
    <source>
        <dbReference type="EMBL" id="SDF79393.1"/>
    </source>
</evidence>
<proteinExistence type="predicted"/>
<feature type="signal peptide" evidence="1">
    <location>
        <begin position="1"/>
        <end position="21"/>
    </location>
</feature>
<dbReference type="AlphaFoldDB" id="A0A1G7NZH7"/>
<name>A0A1G7NZH7_9GAMM</name>
<keyword evidence="1" id="KW-0732">Signal</keyword>
<dbReference type="Gene3D" id="1.25.40.10">
    <property type="entry name" value="Tetratricopeptide repeat domain"/>
    <property type="match status" value="1"/>
</dbReference>
<reference evidence="3 4" key="1">
    <citation type="submission" date="2016-10" db="EMBL/GenBank/DDBJ databases">
        <authorList>
            <person name="de Groot N.N."/>
        </authorList>
    </citation>
    <scope>NUCLEOTIDE SEQUENCE [LARGE SCALE GENOMIC DNA]</scope>
    <source>
        <strain evidence="3 4">JCM 10630</strain>
    </source>
</reference>
<dbReference type="SUPFAM" id="SSF48452">
    <property type="entry name" value="TPR-like"/>
    <property type="match status" value="1"/>
</dbReference>
<dbReference type="Proteomes" id="UP001278050">
    <property type="component" value="Unassembled WGS sequence"/>
</dbReference>
<dbReference type="RefSeq" id="WP_238380613.1">
    <property type="nucleotide sequence ID" value="NZ_CBCSET010000014.1"/>
</dbReference>
<evidence type="ECO:0000256" key="1">
    <source>
        <dbReference type="SAM" id="SignalP"/>
    </source>
</evidence>
<dbReference type="PROSITE" id="PS51257">
    <property type="entry name" value="PROKAR_LIPOPROTEIN"/>
    <property type="match status" value="1"/>
</dbReference>
<reference evidence="2 5" key="2">
    <citation type="submission" date="2023-11" db="EMBL/GenBank/DDBJ databases">
        <title>MicrobeMod: A computational toolkit for identifying prokaryotic methylation and restriction-modification with nanopore sequencing.</title>
        <authorList>
            <person name="Crits-Christoph A."/>
            <person name="Kang S.C."/>
            <person name="Lee H."/>
            <person name="Ostrov N."/>
        </authorList>
    </citation>
    <scope>NUCLEOTIDE SEQUENCE [LARGE SCALE GENOMIC DNA]</scope>
    <source>
        <strain evidence="2 5">ATCC BAA-571</strain>
    </source>
</reference>
<protein>
    <submittedName>
        <fullName evidence="3">Uncharacterized protein</fullName>
    </submittedName>
</protein>
<organism evidence="3 4">
    <name type="scientific">Ectopseudomonas alcaliphila</name>
    <dbReference type="NCBI Taxonomy" id="101564"/>
    <lineage>
        <taxon>Bacteria</taxon>
        <taxon>Pseudomonadati</taxon>
        <taxon>Pseudomonadota</taxon>
        <taxon>Gammaproteobacteria</taxon>
        <taxon>Pseudomonadales</taxon>
        <taxon>Pseudomonadaceae</taxon>
        <taxon>Ectopseudomonas</taxon>
    </lineage>
</organism>
<dbReference type="EMBL" id="JAWXXP010000001">
    <property type="protein sequence ID" value="MDX5993430.1"/>
    <property type="molecule type" value="Genomic_DNA"/>
</dbReference>
<sequence>MKVRMLMLALFLTALVGCGDAARTLAEQAKLQALRVEAAQLHDAGQSRQAIAKFEKVVDSPIATDAEKAHALRFISLGYYELNEFPRSGEYAAKAAAYYPQGSYDYLVNMADADLMQGRVAEAAAKLEQAQAMEPRGLAANNVLGLLYLGDNGEQYSDYPKALVYNRAAFEIEPGRITEIALVRNYLALHEYEQAQSHLLDLSRRYADDILVRDLLEQAENGLKQARE</sequence>
<feature type="chain" id="PRO_5010310726" evidence="1">
    <location>
        <begin position="22"/>
        <end position="228"/>
    </location>
</feature>
<dbReference type="Proteomes" id="UP000182413">
    <property type="component" value="Unassembled WGS sequence"/>
</dbReference>
<evidence type="ECO:0000313" key="5">
    <source>
        <dbReference type="Proteomes" id="UP001278050"/>
    </source>
</evidence>
<evidence type="ECO:0000313" key="2">
    <source>
        <dbReference type="EMBL" id="MDX5993430.1"/>
    </source>
</evidence>
<keyword evidence="5" id="KW-1185">Reference proteome</keyword>
<gene>
    <name evidence="3" type="ORF">SAMN05216575_11163</name>
    <name evidence="2" type="ORF">SIM71_15280</name>
</gene>
<accession>A0A1G7NZH7</accession>